<evidence type="ECO:0000313" key="6">
    <source>
        <dbReference type="EMBL" id="MCD5315800.1"/>
    </source>
</evidence>
<organism evidence="6 7">
    <name type="scientific">Kineosporia babensis</name>
    <dbReference type="NCBI Taxonomy" id="499548"/>
    <lineage>
        <taxon>Bacteria</taxon>
        <taxon>Bacillati</taxon>
        <taxon>Actinomycetota</taxon>
        <taxon>Actinomycetes</taxon>
        <taxon>Kineosporiales</taxon>
        <taxon>Kineosporiaceae</taxon>
        <taxon>Kineosporia</taxon>
    </lineage>
</organism>
<sequence>MTAPAVLLIDATGPDAERLLKAAADRRITIHAATSHDQDQAVLPVGVSGVVAVDFAQTDRAVAEIVEYCRRHQIEAVLTFNEYLTVVVAQVCAALGLPGNEPRRAPAARDKEAMATALTRAGVRVPATVVLHDQHDLRGMQVATPCVVKPASGAGSVGVSVVTAPADLPAAVHAARSARGMYGNENRRVLIQPLIRGHEYSVESVVQDGVARHLAVTRKTVTGYPHRVETAHHVPAVLAFDQQRALKREAERAIRAVGIRNGAAHTELILGHDGTCTVIEIGARLAAGQIGLLLRYALAIDVYAVLLDIALGRPAAVQQDRGGHAMVRFVTAPEGGRLVAVEGLPAVGPGVPYVRQRFNPGERVTTALSNRDRVAEFVVAGTDPVEVEARAENLADQIRVRVRSESGLATSAG</sequence>
<dbReference type="InterPro" id="IPR052032">
    <property type="entry name" value="ATP-dep_AA_Ligase"/>
</dbReference>
<evidence type="ECO:0000256" key="3">
    <source>
        <dbReference type="ARBA" id="ARBA00022840"/>
    </source>
</evidence>
<keyword evidence="7" id="KW-1185">Reference proteome</keyword>
<gene>
    <name evidence="6" type="ORF">LR394_33390</name>
</gene>
<dbReference type="EMBL" id="JAJOMB010000024">
    <property type="protein sequence ID" value="MCD5315800.1"/>
    <property type="molecule type" value="Genomic_DNA"/>
</dbReference>
<evidence type="ECO:0000256" key="2">
    <source>
        <dbReference type="ARBA" id="ARBA00022741"/>
    </source>
</evidence>
<evidence type="ECO:0000256" key="4">
    <source>
        <dbReference type="PROSITE-ProRule" id="PRU00409"/>
    </source>
</evidence>
<keyword evidence="3 4" id="KW-0067">ATP-binding</keyword>
<evidence type="ECO:0000259" key="5">
    <source>
        <dbReference type="PROSITE" id="PS50975"/>
    </source>
</evidence>
<dbReference type="Pfam" id="PF13535">
    <property type="entry name" value="ATP-grasp_4"/>
    <property type="match status" value="1"/>
</dbReference>
<dbReference type="InterPro" id="IPR041472">
    <property type="entry name" value="BL00235/CARNS1_N"/>
</dbReference>
<dbReference type="Gene3D" id="3.30.470.20">
    <property type="entry name" value="ATP-grasp fold, B domain"/>
    <property type="match status" value="1"/>
</dbReference>
<reference evidence="6" key="1">
    <citation type="submission" date="2021-11" db="EMBL/GenBank/DDBJ databases">
        <title>Streptomyces corallinus and Kineosporia corallina sp. nov., two new coral-derived marine actinobacteria.</title>
        <authorList>
            <person name="Buangrab K."/>
            <person name="Sutthacheep M."/>
            <person name="Yeemin T."/>
            <person name="Harunari E."/>
            <person name="Igarashi Y."/>
            <person name="Sripreechasak P."/>
            <person name="Kanchanasin P."/>
            <person name="Tanasupawat S."/>
            <person name="Phongsopitanun W."/>
        </authorList>
    </citation>
    <scope>NUCLEOTIDE SEQUENCE</scope>
    <source>
        <strain evidence="6">JCM 31032</strain>
    </source>
</reference>
<dbReference type="RefSeq" id="WP_231448619.1">
    <property type="nucleotide sequence ID" value="NZ_JAJOMB010000024.1"/>
</dbReference>
<dbReference type="InterPro" id="IPR011761">
    <property type="entry name" value="ATP-grasp"/>
</dbReference>
<keyword evidence="2 4" id="KW-0547">Nucleotide-binding</keyword>
<dbReference type="AlphaFoldDB" id="A0A9X1NKK3"/>
<dbReference type="GO" id="GO:0046872">
    <property type="term" value="F:metal ion binding"/>
    <property type="evidence" value="ECO:0007669"/>
    <property type="project" value="InterPro"/>
</dbReference>
<dbReference type="InterPro" id="IPR040570">
    <property type="entry name" value="LAL_C2"/>
</dbReference>
<comment type="caution">
    <text evidence="6">The sequence shown here is derived from an EMBL/GenBank/DDBJ whole genome shotgun (WGS) entry which is preliminary data.</text>
</comment>
<proteinExistence type="predicted"/>
<accession>A0A9X1NKK3</accession>
<evidence type="ECO:0000256" key="1">
    <source>
        <dbReference type="ARBA" id="ARBA00022598"/>
    </source>
</evidence>
<evidence type="ECO:0000313" key="7">
    <source>
        <dbReference type="Proteomes" id="UP001138997"/>
    </source>
</evidence>
<keyword evidence="1" id="KW-0436">Ligase</keyword>
<dbReference type="Proteomes" id="UP001138997">
    <property type="component" value="Unassembled WGS sequence"/>
</dbReference>
<protein>
    <submittedName>
        <fullName evidence="6">ATP-grasp domain-containing protein</fullName>
    </submittedName>
</protein>
<dbReference type="GO" id="GO:0005524">
    <property type="term" value="F:ATP binding"/>
    <property type="evidence" value="ECO:0007669"/>
    <property type="project" value="UniProtKB-UniRule"/>
</dbReference>
<feature type="domain" description="ATP-grasp" evidence="5">
    <location>
        <begin position="115"/>
        <end position="311"/>
    </location>
</feature>
<dbReference type="GO" id="GO:0016874">
    <property type="term" value="F:ligase activity"/>
    <property type="evidence" value="ECO:0007669"/>
    <property type="project" value="UniProtKB-KW"/>
</dbReference>
<dbReference type="PROSITE" id="PS50975">
    <property type="entry name" value="ATP_GRASP"/>
    <property type="match status" value="1"/>
</dbReference>
<dbReference type="Pfam" id="PF18603">
    <property type="entry name" value="LAL_C2"/>
    <property type="match status" value="1"/>
</dbReference>
<name>A0A9X1NKK3_9ACTN</name>
<dbReference type="PANTHER" id="PTHR43585">
    <property type="entry name" value="FUMIPYRROLE BIOSYNTHESIS PROTEIN C"/>
    <property type="match status" value="1"/>
</dbReference>
<dbReference type="PANTHER" id="PTHR43585:SF2">
    <property type="entry name" value="ATP-GRASP ENZYME FSQD"/>
    <property type="match status" value="1"/>
</dbReference>
<dbReference type="SUPFAM" id="SSF56059">
    <property type="entry name" value="Glutathione synthetase ATP-binding domain-like"/>
    <property type="match status" value="1"/>
</dbReference>
<dbReference type="Gene3D" id="3.40.50.20">
    <property type="match status" value="1"/>
</dbReference>
<dbReference type="Pfam" id="PF18130">
    <property type="entry name" value="ATPgrasp_N"/>
    <property type="match status" value="1"/>
</dbReference>